<feature type="binding site" evidence="1">
    <location>
        <position position="44"/>
    </location>
    <ligand>
        <name>Zn(2+)</name>
        <dbReference type="ChEBI" id="CHEBI:29105"/>
    </ligand>
</feature>
<feature type="binding site" evidence="2">
    <location>
        <position position="208"/>
    </location>
    <ligand>
        <name>S-adenosyl-L-methionine</name>
        <dbReference type="ChEBI" id="CHEBI:59789"/>
    </ligand>
</feature>
<keyword evidence="1" id="KW-0862">Zinc</keyword>
<dbReference type="AlphaFoldDB" id="A0A385TXS2"/>
<dbReference type="PANTHER" id="PTHR43460:SF1">
    <property type="entry name" value="METHYLTRANSFERASE TYPE 11 DOMAIN-CONTAINING PROTEIN"/>
    <property type="match status" value="1"/>
</dbReference>
<evidence type="ECO:0000256" key="2">
    <source>
        <dbReference type="PIRSR" id="PIRSR018249-2"/>
    </source>
</evidence>
<accession>A0A385TXS2</accession>
<name>A0A385TXS2_PAELA</name>
<dbReference type="Proteomes" id="UP000266552">
    <property type="component" value="Chromosome"/>
</dbReference>
<keyword evidence="2" id="KW-0949">S-adenosyl-L-methionine</keyword>
<evidence type="ECO:0000313" key="6">
    <source>
        <dbReference type="Proteomes" id="UP000266552"/>
    </source>
</evidence>
<evidence type="ECO:0000259" key="4">
    <source>
        <dbReference type="Pfam" id="PF21302"/>
    </source>
</evidence>
<organism evidence="5 6">
    <name type="scientific">Paenibacillus lautus</name>
    <name type="common">Bacillus lautus</name>
    <dbReference type="NCBI Taxonomy" id="1401"/>
    <lineage>
        <taxon>Bacteria</taxon>
        <taxon>Bacillati</taxon>
        <taxon>Bacillota</taxon>
        <taxon>Bacilli</taxon>
        <taxon>Bacillales</taxon>
        <taxon>Paenibacillaceae</taxon>
        <taxon>Paenibacillus</taxon>
    </lineage>
</organism>
<feature type="domain" description="23S rRNA (guanine(745)-N(1))-methyltransferase N-terminal" evidence="4">
    <location>
        <begin position="21"/>
        <end position="58"/>
    </location>
</feature>
<keyword evidence="5" id="KW-0489">Methyltransferase</keyword>
<keyword evidence="6" id="KW-1185">Reference proteome</keyword>
<proteinExistence type="predicted"/>
<evidence type="ECO:0000259" key="3">
    <source>
        <dbReference type="Pfam" id="PF08241"/>
    </source>
</evidence>
<protein>
    <submittedName>
        <fullName evidence="5">Methyltransferase domain-containing protein</fullName>
    </submittedName>
</protein>
<feature type="binding site" evidence="1">
    <location>
        <position position="26"/>
    </location>
    <ligand>
        <name>Zn(2+)</name>
        <dbReference type="ChEBI" id="CHEBI:29105"/>
    </ligand>
</feature>
<dbReference type="GO" id="GO:0046872">
    <property type="term" value="F:metal ion binding"/>
    <property type="evidence" value="ECO:0007669"/>
    <property type="project" value="UniProtKB-KW"/>
</dbReference>
<dbReference type="Gene3D" id="3.40.50.150">
    <property type="entry name" value="Vaccinia Virus protein VP39"/>
    <property type="match status" value="1"/>
</dbReference>
<dbReference type="PANTHER" id="PTHR43460">
    <property type="entry name" value="METHYLTRANSFERASE"/>
    <property type="match status" value="1"/>
</dbReference>
<dbReference type="InterPro" id="IPR029063">
    <property type="entry name" value="SAM-dependent_MTases_sf"/>
</dbReference>
<feature type="binding site" evidence="2">
    <location>
        <begin position="115"/>
        <end position="116"/>
    </location>
    <ligand>
        <name>S-adenosyl-L-methionine</name>
        <dbReference type="ChEBI" id="CHEBI:59789"/>
    </ligand>
</feature>
<dbReference type="GO" id="GO:0008757">
    <property type="term" value="F:S-adenosylmethionine-dependent methyltransferase activity"/>
    <property type="evidence" value="ECO:0007669"/>
    <property type="project" value="InterPro"/>
</dbReference>
<dbReference type="EMBL" id="CP032412">
    <property type="protein sequence ID" value="AYB46065.1"/>
    <property type="molecule type" value="Genomic_DNA"/>
</dbReference>
<evidence type="ECO:0000313" key="5">
    <source>
        <dbReference type="EMBL" id="AYB46065.1"/>
    </source>
</evidence>
<dbReference type="InterPro" id="IPR048647">
    <property type="entry name" value="RlmA_N"/>
</dbReference>
<evidence type="ECO:0000256" key="1">
    <source>
        <dbReference type="PIRSR" id="PIRSR018249-1"/>
    </source>
</evidence>
<feature type="domain" description="Methyltransferase type 11" evidence="3">
    <location>
        <begin position="109"/>
        <end position="197"/>
    </location>
</feature>
<keyword evidence="5" id="KW-0808">Transferase</keyword>
<feature type="binding site" evidence="1">
    <location>
        <position position="40"/>
    </location>
    <ligand>
        <name>Zn(2+)</name>
        <dbReference type="ChEBI" id="CHEBI:29105"/>
    </ligand>
</feature>
<dbReference type="InterPro" id="IPR013216">
    <property type="entry name" value="Methyltransf_11"/>
</dbReference>
<dbReference type="InterPro" id="IPR052939">
    <property type="entry name" value="23S_rRNA_MeTrnsfrase_RlmA"/>
</dbReference>
<gene>
    <name evidence="5" type="ORF">D5F53_23445</name>
</gene>
<feature type="binding site" evidence="2">
    <location>
        <position position="82"/>
    </location>
    <ligand>
        <name>S-adenosyl-L-methionine</name>
        <dbReference type="ChEBI" id="CHEBI:59789"/>
    </ligand>
</feature>
<sequence>MSNNEKVLKKAQKLSIHEKMFQCPICGGAMKVERMASLECENRHCYDISRQGYVNLLNHSSKTKYDKALFEARNTISGSGFFGPMVEAVTNRLIHELKSRESVKSVKLLDAGCGEGSHLSTIGHKLREHPLVPGILGVGMDIAKEGIVMAAKTSPDSIWCVADLSRSPFADQQFDYILNILSPSNYSEFRRLLASGGSLVKVIPDRLYLQELRTLFYTGTGKEVYSNDSTIELFSRHFEQIDAQRVQYRVVLDNDQMKQLVRMTPLSWSASPEAIGPMLDESMEVTADFKILYGWNQG</sequence>
<reference evidence="5 6" key="1">
    <citation type="submission" date="2018-09" db="EMBL/GenBank/DDBJ databases">
        <title>Genome Sequence of Paenibacillus lautus Strain E7593-69, Azo Dye-Degrading Bacteria, Isolated from Commercial Tattoo Inks.</title>
        <authorList>
            <person name="Nho S.W."/>
            <person name="Kim S.-J."/>
            <person name="Kweon O."/>
            <person name="Cerniglia C.E."/>
        </authorList>
    </citation>
    <scope>NUCLEOTIDE SEQUENCE [LARGE SCALE GENOMIC DNA]</scope>
    <source>
        <strain evidence="5 6">E7593-69</strain>
    </source>
</reference>
<dbReference type="CDD" id="cd02440">
    <property type="entry name" value="AdoMet_MTases"/>
    <property type="match status" value="1"/>
</dbReference>
<dbReference type="InterPro" id="IPR016718">
    <property type="entry name" value="rRNA_m1G-MeTrfase_A_prd"/>
</dbReference>
<dbReference type="KEGG" id="plw:D5F53_23445"/>
<dbReference type="GO" id="GO:0032259">
    <property type="term" value="P:methylation"/>
    <property type="evidence" value="ECO:0007669"/>
    <property type="project" value="UniProtKB-KW"/>
</dbReference>
<keyword evidence="1" id="KW-0479">Metal-binding</keyword>
<feature type="binding site" evidence="1">
    <location>
        <position position="23"/>
    </location>
    <ligand>
        <name>Zn(2+)</name>
        <dbReference type="ChEBI" id="CHEBI:29105"/>
    </ligand>
</feature>
<dbReference type="RefSeq" id="WP_119849694.1">
    <property type="nucleotide sequence ID" value="NZ_CP032412.1"/>
</dbReference>
<dbReference type="PIRSF" id="PIRSF018249">
    <property type="entry name" value="MyrA_prd"/>
    <property type="match status" value="1"/>
</dbReference>
<dbReference type="SUPFAM" id="SSF53335">
    <property type="entry name" value="S-adenosyl-L-methionine-dependent methyltransferases"/>
    <property type="match status" value="1"/>
</dbReference>
<dbReference type="Pfam" id="PF08241">
    <property type="entry name" value="Methyltransf_11"/>
    <property type="match status" value="1"/>
</dbReference>
<dbReference type="Pfam" id="PF21302">
    <property type="entry name" value="Zn_ribbon_RlmA"/>
    <property type="match status" value="1"/>
</dbReference>